<dbReference type="AlphaFoldDB" id="A0A5B1CLN4"/>
<evidence type="ECO:0000313" key="2">
    <source>
        <dbReference type="EMBL" id="KAA1261998.1"/>
    </source>
</evidence>
<feature type="region of interest" description="Disordered" evidence="1">
    <location>
        <begin position="1"/>
        <end position="37"/>
    </location>
</feature>
<accession>A0A5B1CLN4</accession>
<dbReference type="RefSeq" id="WP_068261087.1">
    <property type="nucleotide sequence ID" value="NZ_LWSK01000022.1"/>
</dbReference>
<proteinExistence type="predicted"/>
<dbReference type="EMBL" id="VRLW01000001">
    <property type="protein sequence ID" value="KAA1261998.1"/>
    <property type="molecule type" value="Genomic_DNA"/>
</dbReference>
<dbReference type="Proteomes" id="UP000322699">
    <property type="component" value="Unassembled WGS sequence"/>
</dbReference>
<organism evidence="2 3">
    <name type="scientific">Rubripirellula obstinata</name>
    <dbReference type="NCBI Taxonomy" id="406547"/>
    <lineage>
        <taxon>Bacteria</taxon>
        <taxon>Pseudomonadati</taxon>
        <taxon>Planctomycetota</taxon>
        <taxon>Planctomycetia</taxon>
        <taxon>Pirellulales</taxon>
        <taxon>Pirellulaceae</taxon>
        <taxon>Rubripirellula</taxon>
    </lineage>
</organism>
<dbReference type="OrthoDB" id="9913268at2"/>
<reference evidence="2 3" key="1">
    <citation type="submission" date="2019-08" db="EMBL/GenBank/DDBJ databases">
        <title>Deep-cultivation of Planctomycetes and their phenomic and genomic characterization uncovers novel biology.</title>
        <authorList>
            <person name="Wiegand S."/>
            <person name="Jogler M."/>
            <person name="Boedeker C."/>
            <person name="Pinto D."/>
            <person name="Vollmers J."/>
            <person name="Rivas-Marin E."/>
            <person name="Kohn T."/>
            <person name="Peeters S.H."/>
            <person name="Heuer A."/>
            <person name="Rast P."/>
            <person name="Oberbeckmann S."/>
            <person name="Bunk B."/>
            <person name="Jeske O."/>
            <person name="Meyerdierks A."/>
            <person name="Storesund J.E."/>
            <person name="Kallscheuer N."/>
            <person name="Luecker S."/>
            <person name="Lage O.M."/>
            <person name="Pohl T."/>
            <person name="Merkel B.J."/>
            <person name="Hornburger P."/>
            <person name="Mueller R.-W."/>
            <person name="Bruemmer F."/>
            <person name="Labrenz M."/>
            <person name="Spormann A.M."/>
            <person name="Op Den Camp H."/>
            <person name="Overmann J."/>
            <person name="Amann R."/>
            <person name="Jetten M.S.M."/>
            <person name="Mascher T."/>
            <person name="Medema M.H."/>
            <person name="Devos D.P."/>
            <person name="Kaster A.-K."/>
            <person name="Ovreas L."/>
            <person name="Rohde M."/>
            <person name="Galperin M.Y."/>
            <person name="Jogler C."/>
        </authorList>
    </citation>
    <scope>NUCLEOTIDE SEQUENCE [LARGE SCALE GENOMIC DNA]</scope>
    <source>
        <strain evidence="2 3">LF1</strain>
    </source>
</reference>
<keyword evidence="3" id="KW-1185">Reference proteome</keyword>
<gene>
    <name evidence="2" type="ORF">LF1_45590</name>
</gene>
<evidence type="ECO:0000256" key="1">
    <source>
        <dbReference type="SAM" id="MobiDB-lite"/>
    </source>
</evidence>
<name>A0A5B1CLN4_9BACT</name>
<feature type="compositionally biased region" description="Basic and acidic residues" evidence="1">
    <location>
        <begin position="13"/>
        <end position="23"/>
    </location>
</feature>
<protein>
    <submittedName>
        <fullName evidence="2">Uncharacterized protein</fullName>
    </submittedName>
</protein>
<comment type="caution">
    <text evidence="2">The sequence shown here is derived from an EMBL/GenBank/DDBJ whole genome shotgun (WGS) entry which is preliminary data.</text>
</comment>
<sequence length="84" mass="9567">MSTGTTKPGRPPIDLDQKVRDLPQHTNVNDAGEDAPIRNFDRRANDNLALIKYVDDHVANQSVYQAVYNRHMALLHRMVLVRSD</sequence>
<evidence type="ECO:0000313" key="3">
    <source>
        <dbReference type="Proteomes" id="UP000322699"/>
    </source>
</evidence>